<dbReference type="EMBL" id="FNDK01000004">
    <property type="protein sequence ID" value="SDH31733.1"/>
    <property type="molecule type" value="Genomic_DNA"/>
</dbReference>
<dbReference type="GO" id="GO:0000105">
    <property type="term" value="P:L-histidine biosynthetic process"/>
    <property type="evidence" value="ECO:0007669"/>
    <property type="project" value="UniProtKB-UniRule"/>
</dbReference>
<evidence type="ECO:0000313" key="11">
    <source>
        <dbReference type="Proteomes" id="UP000199163"/>
    </source>
</evidence>
<dbReference type="RefSeq" id="WP_245705184.1">
    <property type="nucleotide sequence ID" value="NZ_FNDK01000004.1"/>
</dbReference>
<evidence type="ECO:0000256" key="8">
    <source>
        <dbReference type="RuleBase" id="RU366003"/>
    </source>
</evidence>
<evidence type="ECO:0000256" key="3">
    <source>
        <dbReference type="ARBA" id="ARBA00013085"/>
    </source>
</evidence>
<evidence type="ECO:0000256" key="6">
    <source>
        <dbReference type="ARBA" id="ARBA00023102"/>
    </source>
</evidence>
<dbReference type="Proteomes" id="UP000199163">
    <property type="component" value="Unassembled WGS sequence"/>
</dbReference>
<proteinExistence type="inferred from homology"/>
<gene>
    <name evidence="10" type="ORF">SAMN05192534_10425</name>
</gene>
<evidence type="ECO:0000256" key="5">
    <source>
        <dbReference type="ARBA" id="ARBA00022801"/>
    </source>
</evidence>
<dbReference type="EC" id="3.1.3.15" evidence="3 8"/>
<name>A0A1G8BFD1_9BACI</name>
<dbReference type="GO" id="GO:0004401">
    <property type="term" value="F:histidinol-phosphatase activity"/>
    <property type="evidence" value="ECO:0007669"/>
    <property type="project" value="UniProtKB-UniRule"/>
</dbReference>
<evidence type="ECO:0000259" key="9">
    <source>
        <dbReference type="Pfam" id="PF02811"/>
    </source>
</evidence>
<feature type="domain" description="PHP" evidence="9">
    <location>
        <begin position="6"/>
        <end position="214"/>
    </location>
</feature>
<dbReference type="CDD" id="cd12110">
    <property type="entry name" value="PHP_HisPPase_Hisj_like"/>
    <property type="match status" value="1"/>
</dbReference>
<organism evidence="10 11">
    <name type="scientific">Alteribacillus persepolensis</name>
    <dbReference type="NCBI Taxonomy" id="568899"/>
    <lineage>
        <taxon>Bacteria</taxon>
        <taxon>Bacillati</taxon>
        <taxon>Bacillota</taxon>
        <taxon>Bacilli</taxon>
        <taxon>Bacillales</taxon>
        <taxon>Bacillaceae</taxon>
        <taxon>Alteribacillus</taxon>
    </lineage>
</organism>
<evidence type="ECO:0000256" key="1">
    <source>
        <dbReference type="ARBA" id="ARBA00004970"/>
    </source>
</evidence>
<keyword evidence="5 8" id="KW-0378">Hydrolase</keyword>
<sequence length="267" mass="30002">MRIKRDGHIHTPYCPHGSKDSFKQYIERCIDEGFDTITFAEHAPLPPGFNDPVPAQDSAMPLSSLSSYITAIETLKAEYRRDITILTGLEIDYIEGFEQETKAFLDEIGPQLDDSILSVHFLQSKGSYFCLDFSPDSFAALVTSTGSLQNTIDLYFNTLKSSIESELGPYKPKRLGHMTLIKKFQRRYGQMDITEHARHILEHVKHAGMELDYNGAGTAKPLCQEPYPPHDIALEAKKRGIPLVYGSDAHQEKELTQGLTALYPLAH</sequence>
<comment type="pathway">
    <text evidence="1 8">Amino-acid biosynthesis; L-histidine biosynthesis; L-histidine from 5-phospho-alpha-D-ribose 1-diphosphate: step 8/9.</text>
</comment>
<comment type="similarity">
    <text evidence="2 8">Belongs to the PHP hydrolase family. HisK subfamily.</text>
</comment>
<protein>
    <recommendedName>
        <fullName evidence="3 8">Histidinol-phosphatase</fullName>
        <shortName evidence="8">HolPase</shortName>
        <ecNumber evidence="3 8">3.1.3.15</ecNumber>
    </recommendedName>
</protein>
<evidence type="ECO:0000313" key="10">
    <source>
        <dbReference type="EMBL" id="SDH31733.1"/>
    </source>
</evidence>
<dbReference type="Pfam" id="PF02811">
    <property type="entry name" value="PHP"/>
    <property type="match status" value="1"/>
</dbReference>
<keyword evidence="6 8" id="KW-0368">Histidine biosynthesis</keyword>
<dbReference type="PANTHER" id="PTHR21039">
    <property type="entry name" value="HISTIDINOL PHOSPHATASE-RELATED"/>
    <property type="match status" value="1"/>
</dbReference>
<reference evidence="10 11" key="1">
    <citation type="submission" date="2016-10" db="EMBL/GenBank/DDBJ databases">
        <authorList>
            <person name="de Groot N.N."/>
        </authorList>
    </citation>
    <scope>NUCLEOTIDE SEQUENCE [LARGE SCALE GENOMIC DNA]</scope>
    <source>
        <strain evidence="10 11">DSM 21632</strain>
    </source>
</reference>
<dbReference type="NCBIfam" id="TIGR01856">
    <property type="entry name" value="hisJ_fam"/>
    <property type="match status" value="1"/>
</dbReference>
<dbReference type="Gene3D" id="3.20.20.140">
    <property type="entry name" value="Metal-dependent hydrolases"/>
    <property type="match status" value="1"/>
</dbReference>
<dbReference type="InterPro" id="IPR010140">
    <property type="entry name" value="Histidinol_P_phosphatase_HisJ"/>
</dbReference>
<dbReference type="SUPFAM" id="SSF89550">
    <property type="entry name" value="PHP domain-like"/>
    <property type="match status" value="1"/>
</dbReference>
<comment type="catalytic activity">
    <reaction evidence="7 8">
        <text>L-histidinol phosphate + H2O = L-histidinol + phosphate</text>
        <dbReference type="Rhea" id="RHEA:14465"/>
        <dbReference type="ChEBI" id="CHEBI:15377"/>
        <dbReference type="ChEBI" id="CHEBI:43474"/>
        <dbReference type="ChEBI" id="CHEBI:57699"/>
        <dbReference type="ChEBI" id="CHEBI:57980"/>
        <dbReference type="EC" id="3.1.3.15"/>
    </reaction>
</comment>
<dbReference type="InterPro" id="IPR016195">
    <property type="entry name" value="Pol/histidinol_Pase-like"/>
</dbReference>
<dbReference type="PANTHER" id="PTHR21039:SF0">
    <property type="entry name" value="HISTIDINOL-PHOSPHATASE"/>
    <property type="match status" value="1"/>
</dbReference>
<evidence type="ECO:0000256" key="4">
    <source>
        <dbReference type="ARBA" id="ARBA00022605"/>
    </source>
</evidence>
<dbReference type="NCBIfam" id="NF005996">
    <property type="entry name" value="PRK08123.1"/>
    <property type="match status" value="1"/>
</dbReference>
<dbReference type="GO" id="GO:0005737">
    <property type="term" value="C:cytoplasm"/>
    <property type="evidence" value="ECO:0007669"/>
    <property type="project" value="TreeGrafter"/>
</dbReference>
<dbReference type="InterPro" id="IPR004013">
    <property type="entry name" value="PHP_dom"/>
</dbReference>
<dbReference type="AlphaFoldDB" id="A0A1G8BFD1"/>
<keyword evidence="4 8" id="KW-0028">Amino-acid biosynthesis</keyword>
<evidence type="ECO:0000256" key="2">
    <source>
        <dbReference type="ARBA" id="ARBA00009152"/>
    </source>
</evidence>
<dbReference type="UniPathway" id="UPA00031">
    <property type="reaction ID" value="UER00013"/>
</dbReference>
<keyword evidence="11" id="KW-1185">Reference proteome</keyword>
<evidence type="ECO:0000256" key="7">
    <source>
        <dbReference type="ARBA" id="ARBA00049158"/>
    </source>
</evidence>
<accession>A0A1G8BFD1</accession>
<dbReference type="STRING" id="568899.SAMN05192534_10425"/>